<keyword evidence="8" id="KW-0234">DNA repair</keyword>
<accession>A0A1D6JFJ4</accession>
<dbReference type="PANTHER" id="PTHR10492:SF92">
    <property type="entry name" value="ATP-DEPENDENT DNA HELICASE"/>
    <property type="match status" value="1"/>
</dbReference>
<dbReference type="InterPro" id="IPR000070">
    <property type="entry name" value="Pectinesterase_cat"/>
</dbReference>
<dbReference type="InterPro" id="IPR010285">
    <property type="entry name" value="DNA_helicase_pif1-like_DEAD"/>
</dbReference>
<protein>
    <recommendedName>
        <fullName evidence="8">ATP-dependent DNA helicase</fullName>
        <ecNumber evidence="8">5.6.2.3</ecNumber>
    </recommendedName>
</protein>
<dbReference type="GO" id="GO:0042545">
    <property type="term" value="P:cell wall modification"/>
    <property type="evidence" value="ECO:0007669"/>
    <property type="project" value="InterPro"/>
</dbReference>
<dbReference type="Gene3D" id="2.160.20.10">
    <property type="entry name" value="Single-stranded right-handed beta-helix, Pectin lyase-like"/>
    <property type="match status" value="2"/>
</dbReference>
<dbReference type="Pfam" id="PF05970">
    <property type="entry name" value="PIF1"/>
    <property type="match status" value="1"/>
</dbReference>
<dbReference type="GO" id="GO:0004857">
    <property type="term" value="F:enzyme inhibitor activity"/>
    <property type="evidence" value="ECO:0007669"/>
    <property type="project" value="InterPro"/>
</dbReference>
<dbReference type="CDD" id="cd15798">
    <property type="entry name" value="PMEI-like_3"/>
    <property type="match status" value="1"/>
</dbReference>
<dbReference type="Gene3D" id="1.20.140.40">
    <property type="entry name" value="Invertase/pectin methylesterase inhibitor family protein"/>
    <property type="match status" value="1"/>
</dbReference>
<dbReference type="InterPro" id="IPR006501">
    <property type="entry name" value="Pectinesterase_inhib_dom"/>
</dbReference>
<keyword evidence="6 8" id="KW-0378">Hydrolase</keyword>
<dbReference type="GO" id="GO:0005524">
    <property type="term" value="F:ATP binding"/>
    <property type="evidence" value="ECO:0007669"/>
    <property type="project" value="UniProtKB-KW"/>
</dbReference>
<dbReference type="ExpressionAtlas" id="A0A1D6JFJ4">
    <property type="expression patterns" value="baseline and differential"/>
</dbReference>
<comment type="similarity">
    <text evidence="8">Belongs to the helicase family.</text>
</comment>
<dbReference type="PANTHER" id="PTHR10492">
    <property type="match status" value="1"/>
</dbReference>
<evidence type="ECO:0000256" key="6">
    <source>
        <dbReference type="ARBA" id="ARBA00022801"/>
    </source>
</evidence>
<dbReference type="Pfam" id="PF01095">
    <property type="entry name" value="Pectinesterase"/>
    <property type="match status" value="2"/>
</dbReference>
<dbReference type="InterPro" id="IPR011050">
    <property type="entry name" value="Pectin_lyase_fold/virulence"/>
</dbReference>
<keyword evidence="8" id="KW-0067">ATP-binding</keyword>
<keyword evidence="8" id="KW-0227">DNA damage</keyword>
<evidence type="ECO:0000256" key="1">
    <source>
        <dbReference type="ARBA" id="ARBA00005184"/>
    </source>
</evidence>
<dbReference type="InterPro" id="IPR012334">
    <property type="entry name" value="Pectin_lyas_fold"/>
</dbReference>
<dbReference type="Gene3D" id="3.40.50.300">
    <property type="entry name" value="P-loop containing nucleotide triphosphate hydrolases"/>
    <property type="match status" value="1"/>
</dbReference>
<dbReference type="InterPro" id="IPR027417">
    <property type="entry name" value="P-loop_NTPase"/>
</dbReference>
<evidence type="ECO:0000256" key="2">
    <source>
        <dbReference type="ARBA" id="ARBA00005234"/>
    </source>
</evidence>
<comment type="catalytic activity">
    <reaction evidence="8">
        <text>ATP + H2O = ADP + phosphate + H(+)</text>
        <dbReference type="Rhea" id="RHEA:13065"/>
        <dbReference type="ChEBI" id="CHEBI:15377"/>
        <dbReference type="ChEBI" id="CHEBI:15378"/>
        <dbReference type="ChEBI" id="CHEBI:30616"/>
        <dbReference type="ChEBI" id="CHEBI:43474"/>
        <dbReference type="ChEBI" id="CHEBI:456216"/>
        <dbReference type="EC" id="5.6.2.3"/>
    </reaction>
</comment>
<dbReference type="SUPFAM" id="SSF52540">
    <property type="entry name" value="P-loop containing nucleoside triphosphate hydrolases"/>
    <property type="match status" value="2"/>
</dbReference>
<dbReference type="GO" id="GO:0006281">
    <property type="term" value="P:DNA repair"/>
    <property type="evidence" value="ECO:0007669"/>
    <property type="project" value="UniProtKB-KW"/>
</dbReference>
<keyword evidence="7" id="KW-0063">Aspartyl esterase</keyword>
<keyword evidence="8" id="KW-0233">DNA recombination</keyword>
<dbReference type="InParanoid" id="A0A1D6JFJ4"/>
<dbReference type="GO" id="GO:0006508">
    <property type="term" value="P:proteolysis"/>
    <property type="evidence" value="ECO:0007669"/>
    <property type="project" value="UniProtKB-KW"/>
</dbReference>
<dbReference type="Pfam" id="PF02902">
    <property type="entry name" value="Peptidase_C48"/>
    <property type="match status" value="1"/>
</dbReference>
<dbReference type="SUPFAM" id="SSF51126">
    <property type="entry name" value="Pectin lyase-like"/>
    <property type="match status" value="2"/>
</dbReference>
<dbReference type="InterPro" id="IPR049163">
    <property type="entry name" value="Pif1-like_2B_dom"/>
</dbReference>
<comment type="similarity">
    <text evidence="3">In the N-terminal section; belongs to the PMEI family.</text>
</comment>
<keyword evidence="8" id="KW-0547">Nucleotide-binding</keyword>
<dbReference type="FunFam" id="1.20.140.40:FF:000001">
    <property type="entry name" value="Pectinesterase"/>
    <property type="match status" value="1"/>
</dbReference>
<evidence type="ECO:0000256" key="5">
    <source>
        <dbReference type="ARBA" id="ARBA00022670"/>
    </source>
</evidence>
<dbReference type="EC" id="5.6.2.3" evidence="8"/>
<dbReference type="UniPathway" id="UPA00545">
    <property type="reaction ID" value="UER00823"/>
</dbReference>
<dbReference type="SUPFAM" id="SSF101148">
    <property type="entry name" value="Plant invertase/pectin methylesterase inhibitor"/>
    <property type="match status" value="1"/>
</dbReference>
<feature type="domain" description="Ubiquitin-like protease family profile" evidence="9">
    <location>
        <begin position="903"/>
        <end position="1071"/>
    </location>
</feature>
<gene>
    <name evidence="10" type="ORF">ZEAMMB73_Zm00001d026422</name>
</gene>
<comment type="similarity">
    <text evidence="2">Belongs to the peptidase C48 family.</text>
</comment>
<evidence type="ECO:0000256" key="4">
    <source>
        <dbReference type="ARBA" id="ARBA00007786"/>
    </source>
</evidence>
<keyword evidence="5" id="KW-0645">Protease</keyword>
<dbReference type="GO" id="GO:0043139">
    <property type="term" value="F:5'-3' DNA helicase activity"/>
    <property type="evidence" value="ECO:0007669"/>
    <property type="project" value="UniProtKB-EC"/>
</dbReference>
<comment type="pathway">
    <text evidence="1">Glycan metabolism; pectin degradation; 2-dehydro-3-deoxy-D-gluconate from pectin: step 1/5.</text>
</comment>
<dbReference type="InterPro" id="IPR035513">
    <property type="entry name" value="Invertase/methylesterase_inhib"/>
</dbReference>
<dbReference type="PROSITE" id="PS50600">
    <property type="entry name" value="ULP_PROTEASE"/>
    <property type="match status" value="1"/>
</dbReference>
<dbReference type="GO" id="GO:0000723">
    <property type="term" value="P:telomere maintenance"/>
    <property type="evidence" value="ECO:0007669"/>
    <property type="project" value="InterPro"/>
</dbReference>
<sequence>MANRVTVASVIAAVGIVAVIGTMATVTSADDNDGNMLSSVKVSTVCAFTRYPEKCEQSLKHVVSDTSSPEDVFRDALNVALDEVSTAFQRSAHIGKDAQDKLSRNAMDVCKKLLDDATEDLRALARVKPADVVRHVKDLRVWVSGIMTYVYTCADGFEKPELKEAMDKVLQNSTELSSNALAILTRLGDLMPGKAKDLQATLAGAVGHDRRLLGWQIGDAEEVTSGGRGLLDEIVGVANANRKLLSDTLDEITGMSHGANGRRLLSSLGSRISSAQGDDVLARHQLLGVSPDDETDNAARRNLLSTELESIASTSAEANRQLLAAEELPDELAGKRELLSRTLMGIDEAATEAKRQLDEATTENTMSGDHRVLTTGLIGTFDEIQDGRSGVPPSDFPKWLPATQRRLLQQTQKPNTVVAQDGSGDFKTITEAITAVPNTFEGRFVIYVKAGTYKEYVTVPKNMANIFMYGDGPTQTVVTGDKSNAGGFATFASATFWWAEWMGDLGLKTLYYAEYANTGPGAGTSKRVNWPGYHVIGQADATPFTAGAFIDGASWLQSTGTPNVMGFTKGNGSVFFVDGPGGTGKTYLYKALLAVLRSQDKIAVATATTGVAAFIMPGGRTAHSRFKVPLTIDDGAICTFTKQSGTSKLLQKASLIIWDKTSMAKRQSIEALDNIMRDIMGRPGLPFGGKTIVFGGDFRQVLPVVRKGSRAQIVAASLRSSYLWESMCHLKLVRNMRAKSDPWFVEYLLCVGGGTEEVNNDGDVRLPDEVCVPYTGDDRDLDRMIDDIYPSLNENMSNTSYITSRAILTTRNDGVNMINMRMIDRFQREQMMYHSFDTAVDDPNNYYPTEFLNTLTPNGLPPHVLKLKIGCPIMLLRNIDPANGLCNGTRLVHAGMRVFLPRIPLCPSDDEMFPFHFKRKQFPVIDCYINLIKAQEHLKCRSRGRVHIENAFQFNFLKRDGDVETKTYELYPSKDMAQISSAERRVLLYLDHGMVFISINIREMHWYLAVINTRNMEIQVLDSLGTSSGRNDLIDTIKGLQRQIDMVSQRKELKDHSSSCGLFLLNYIEYWTGDELSDNFTQDDMSHFRKKMAAILLSSDINKRKGCPLYKYDKEVDAGSSSGVQILNSPTNPKKRKLLCVSEESEVLMEDDDGPITQADLERWFVHDWDKRTPIKIPTDECTNEFLLSDLSTKDIFNPFKIEISVKDLQNVLRVNLDMTLKCFDMAVRLLAINESHMLKDEMIKDKKHYMDMHFWRMVGFGKLPKYHQDPTLEELAKTLGCWPSLNYYITGCKYVLMPWKFNGCYSLFVIDHGKKHVTFIDFTPTQDWCKHMPYKRVNTSYFVLQAMVMWGSARRMEFDRDAKILRRNFVIDLLSYEDNSCRYAIPPNIQQRLINIARKD</sequence>
<dbReference type="InterPro" id="IPR038765">
    <property type="entry name" value="Papain-like_cys_pep_sf"/>
</dbReference>
<comment type="cofactor">
    <cofactor evidence="8">
        <name>Mg(2+)</name>
        <dbReference type="ChEBI" id="CHEBI:18420"/>
    </cofactor>
</comment>
<organism evidence="10">
    <name type="scientific">Zea mays</name>
    <name type="common">Maize</name>
    <dbReference type="NCBI Taxonomy" id="4577"/>
    <lineage>
        <taxon>Eukaryota</taxon>
        <taxon>Viridiplantae</taxon>
        <taxon>Streptophyta</taxon>
        <taxon>Embryophyta</taxon>
        <taxon>Tracheophyta</taxon>
        <taxon>Spermatophyta</taxon>
        <taxon>Magnoliopsida</taxon>
        <taxon>Liliopsida</taxon>
        <taxon>Poales</taxon>
        <taxon>Poaceae</taxon>
        <taxon>PACMAD clade</taxon>
        <taxon>Panicoideae</taxon>
        <taxon>Andropogonodae</taxon>
        <taxon>Andropogoneae</taxon>
        <taxon>Tripsacinae</taxon>
        <taxon>Zea</taxon>
    </lineage>
</organism>
<dbReference type="Pfam" id="PF04043">
    <property type="entry name" value="PMEI"/>
    <property type="match status" value="1"/>
</dbReference>
<evidence type="ECO:0000256" key="7">
    <source>
        <dbReference type="ARBA" id="ARBA00023085"/>
    </source>
</evidence>
<dbReference type="SMART" id="SM00856">
    <property type="entry name" value="PMEI"/>
    <property type="match status" value="1"/>
</dbReference>
<reference evidence="10" key="1">
    <citation type="submission" date="2015-12" db="EMBL/GenBank/DDBJ databases">
        <title>Update maize B73 reference genome by single molecule sequencing technologies.</title>
        <authorList>
            <consortium name="Maize Genome Sequencing Project"/>
            <person name="Ware D."/>
        </authorList>
    </citation>
    <scope>NUCLEOTIDE SEQUENCE</scope>
    <source>
        <tissue evidence="10">Seedling</tissue>
    </source>
</reference>
<dbReference type="Gene3D" id="3.40.395.10">
    <property type="entry name" value="Adenoviral Proteinase, Chain A"/>
    <property type="match status" value="1"/>
</dbReference>
<dbReference type="GO" id="GO:0045490">
    <property type="term" value="P:pectin catabolic process"/>
    <property type="evidence" value="ECO:0007669"/>
    <property type="project" value="UniProtKB-UniPathway"/>
</dbReference>
<dbReference type="GO" id="GO:0030599">
    <property type="term" value="F:pectinesterase activity"/>
    <property type="evidence" value="ECO:0007669"/>
    <property type="project" value="InterPro"/>
</dbReference>
<dbReference type="EMBL" id="CM000786">
    <property type="protein sequence ID" value="AQK46546.1"/>
    <property type="molecule type" value="Genomic_DNA"/>
</dbReference>
<evidence type="ECO:0000259" key="9">
    <source>
        <dbReference type="PROSITE" id="PS50600"/>
    </source>
</evidence>
<proteinExistence type="inferred from homology"/>
<dbReference type="Pfam" id="PF21530">
    <property type="entry name" value="Pif1_2B_dom"/>
    <property type="match status" value="1"/>
</dbReference>
<dbReference type="InterPro" id="IPR003653">
    <property type="entry name" value="Peptidase_C48_C"/>
</dbReference>
<evidence type="ECO:0000313" key="10">
    <source>
        <dbReference type="EMBL" id="AQK46546.1"/>
    </source>
</evidence>
<dbReference type="SUPFAM" id="SSF54001">
    <property type="entry name" value="Cysteine proteinases"/>
    <property type="match status" value="1"/>
</dbReference>
<dbReference type="GO" id="GO:0006310">
    <property type="term" value="P:DNA recombination"/>
    <property type="evidence" value="ECO:0007669"/>
    <property type="project" value="UniProtKB-KW"/>
</dbReference>
<dbReference type="NCBIfam" id="TIGR01614">
    <property type="entry name" value="PME_inhib"/>
    <property type="match status" value="1"/>
</dbReference>
<evidence type="ECO:0000256" key="8">
    <source>
        <dbReference type="RuleBase" id="RU363044"/>
    </source>
</evidence>
<evidence type="ECO:0000256" key="3">
    <source>
        <dbReference type="ARBA" id="ARBA00006027"/>
    </source>
</evidence>
<comment type="similarity">
    <text evidence="4">In the C-terminal section; belongs to the pectinesterase family.</text>
</comment>
<dbReference type="GO" id="GO:0008234">
    <property type="term" value="F:cysteine-type peptidase activity"/>
    <property type="evidence" value="ECO:0007669"/>
    <property type="project" value="InterPro"/>
</dbReference>
<keyword evidence="8" id="KW-0347">Helicase</keyword>
<name>A0A1D6JFJ4_MAIZE</name>